<accession>A0A3R7M5N4</accession>
<feature type="region of interest" description="Disordered" evidence="1">
    <location>
        <begin position="188"/>
        <end position="221"/>
    </location>
</feature>
<reference evidence="3 4" key="1">
    <citation type="submission" date="2018-04" db="EMBL/GenBank/DDBJ databases">
        <authorList>
            <person name="Zhang X."/>
            <person name="Yuan J."/>
            <person name="Li F."/>
            <person name="Xiang J."/>
        </authorList>
    </citation>
    <scope>NUCLEOTIDE SEQUENCE [LARGE SCALE GENOMIC DNA]</scope>
    <source>
        <tissue evidence="3">Muscle</tissue>
    </source>
</reference>
<feature type="compositionally biased region" description="Low complexity" evidence="1">
    <location>
        <begin position="251"/>
        <end position="260"/>
    </location>
</feature>
<dbReference type="Proteomes" id="UP000283509">
    <property type="component" value="Unassembled WGS sequence"/>
</dbReference>
<dbReference type="GO" id="GO:0005783">
    <property type="term" value="C:endoplasmic reticulum"/>
    <property type="evidence" value="ECO:0007669"/>
    <property type="project" value="TreeGrafter"/>
</dbReference>
<keyword evidence="4" id="KW-1185">Reference proteome</keyword>
<dbReference type="GO" id="GO:1904294">
    <property type="term" value="P:positive regulation of ERAD pathway"/>
    <property type="evidence" value="ECO:0007669"/>
    <property type="project" value="TreeGrafter"/>
</dbReference>
<keyword evidence="2" id="KW-1133">Transmembrane helix</keyword>
<dbReference type="Pfam" id="PF09746">
    <property type="entry name" value="Membralin"/>
    <property type="match status" value="1"/>
</dbReference>
<feature type="region of interest" description="Disordered" evidence="1">
    <location>
        <begin position="251"/>
        <end position="325"/>
    </location>
</feature>
<reference evidence="3 4" key="2">
    <citation type="submission" date="2019-01" db="EMBL/GenBank/DDBJ databases">
        <title>The decoding of complex shrimp genome reveals the adaptation for benthos swimmer, frequently molting mechanism and breeding impact on genome.</title>
        <authorList>
            <person name="Sun Y."/>
            <person name="Gao Y."/>
            <person name="Yu Y."/>
        </authorList>
    </citation>
    <scope>NUCLEOTIDE SEQUENCE [LARGE SCALE GENOMIC DNA]</scope>
    <source>
        <tissue evidence="3">Muscle</tissue>
    </source>
</reference>
<comment type="caution">
    <text evidence="3">The sequence shown here is derived from an EMBL/GenBank/DDBJ whole genome shotgun (WGS) entry which is preliminary data.</text>
</comment>
<keyword evidence="2" id="KW-0472">Membrane</keyword>
<dbReference type="PANTHER" id="PTHR21650">
    <property type="entry name" value="MEMBRALIN/KINETOCHORE PROTEIN NUF2"/>
    <property type="match status" value="1"/>
</dbReference>
<dbReference type="OrthoDB" id="6779347at2759"/>
<evidence type="ECO:0000313" key="3">
    <source>
        <dbReference type="EMBL" id="ROT73559.1"/>
    </source>
</evidence>
<evidence type="ECO:0000256" key="1">
    <source>
        <dbReference type="SAM" id="MobiDB-lite"/>
    </source>
</evidence>
<dbReference type="PANTHER" id="PTHR21650:SF4">
    <property type="entry name" value="MEMBRALIN"/>
    <property type="match status" value="1"/>
</dbReference>
<name>A0A3R7M5N4_PENVA</name>
<dbReference type="GO" id="GO:0034976">
    <property type="term" value="P:response to endoplasmic reticulum stress"/>
    <property type="evidence" value="ECO:0007669"/>
    <property type="project" value="TreeGrafter"/>
</dbReference>
<evidence type="ECO:0000313" key="4">
    <source>
        <dbReference type="Proteomes" id="UP000283509"/>
    </source>
</evidence>
<sequence length="325" mass="36559">MGGAATTLSLGLVHVVFTLSVSMLLRLAPYHQIFILFPIVDFLQRMRMEAIMSEFFNDTSTAFYIIVLVWVCDQYEAICCHTPITRRHWLRFFYLYHFAFYAYHYRFNGQHSMLYFFHHYELPAILQHAQIQQLGRVHTVNIGAAARPNASPVVNLVFRNITGAVANRNGNPPFSFVFRNVRNIHLHVGGGSPRRRRPLAGHGRPGRRPESHIPGDDVGRHLRRAPTSAASIRMAAPKPRTAQCWWRARAAGAAAVPTAAGRRRRRRRASRTTPQRRPPPPSDSQERIVIAPRGASPPTDGGAPPARRPSDGATRRRRAGAEDTG</sequence>
<dbReference type="EMBL" id="QCYY01002018">
    <property type="protein sequence ID" value="ROT73559.1"/>
    <property type="molecule type" value="Genomic_DNA"/>
</dbReference>
<feature type="compositionally biased region" description="Basic and acidic residues" evidence="1">
    <location>
        <begin position="207"/>
        <end position="220"/>
    </location>
</feature>
<keyword evidence="2" id="KW-0812">Transmembrane</keyword>
<proteinExistence type="predicted"/>
<evidence type="ECO:0000256" key="2">
    <source>
        <dbReference type="SAM" id="Phobius"/>
    </source>
</evidence>
<organism evidence="3 4">
    <name type="scientific">Penaeus vannamei</name>
    <name type="common">Whiteleg shrimp</name>
    <name type="synonym">Litopenaeus vannamei</name>
    <dbReference type="NCBI Taxonomy" id="6689"/>
    <lineage>
        <taxon>Eukaryota</taxon>
        <taxon>Metazoa</taxon>
        <taxon>Ecdysozoa</taxon>
        <taxon>Arthropoda</taxon>
        <taxon>Crustacea</taxon>
        <taxon>Multicrustacea</taxon>
        <taxon>Malacostraca</taxon>
        <taxon>Eumalacostraca</taxon>
        <taxon>Eucarida</taxon>
        <taxon>Decapoda</taxon>
        <taxon>Dendrobranchiata</taxon>
        <taxon>Penaeoidea</taxon>
        <taxon>Penaeidae</taxon>
        <taxon>Penaeus</taxon>
    </lineage>
</organism>
<protein>
    <submittedName>
        <fullName evidence="3">Putative membralin</fullName>
    </submittedName>
</protein>
<dbReference type="AlphaFoldDB" id="A0A3R7M5N4"/>
<feature type="transmembrane region" description="Helical" evidence="2">
    <location>
        <begin position="55"/>
        <end position="71"/>
    </location>
</feature>
<feature type="compositionally biased region" description="Basic residues" evidence="1">
    <location>
        <begin position="261"/>
        <end position="270"/>
    </location>
</feature>
<dbReference type="InterPro" id="IPR019144">
    <property type="entry name" value="Membralin"/>
</dbReference>
<gene>
    <name evidence="3" type="ORF">C7M84_008006</name>
</gene>